<protein>
    <recommendedName>
        <fullName evidence="6">Protein-arginine kinase</fullName>
        <ecNumber evidence="6">2.7.14.1</ecNumber>
    </recommendedName>
</protein>
<dbReference type="RefSeq" id="WP_101302923.1">
    <property type="nucleotide sequence ID" value="NZ_CP025197.1"/>
</dbReference>
<evidence type="ECO:0000256" key="4">
    <source>
        <dbReference type="ARBA" id="ARBA00022840"/>
    </source>
</evidence>
<dbReference type="GO" id="GO:0005615">
    <property type="term" value="C:extracellular space"/>
    <property type="evidence" value="ECO:0007669"/>
    <property type="project" value="TreeGrafter"/>
</dbReference>
<dbReference type="AlphaFoldDB" id="A0A2K9ESC2"/>
<feature type="binding site" evidence="6 7">
    <location>
        <begin position="166"/>
        <end position="170"/>
    </location>
    <ligand>
        <name>ATP</name>
        <dbReference type="ChEBI" id="CHEBI:30616"/>
    </ligand>
</feature>
<evidence type="ECO:0000313" key="11">
    <source>
        <dbReference type="EMBL" id="PQQ66357.1"/>
    </source>
</evidence>
<dbReference type="InterPro" id="IPR014746">
    <property type="entry name" value="Gln_synth/guanido_kin_cat_dom"/>
</dbReference>
<dbReference type="SUPFAM" id="SSF55931">
    <property type="entry name" value="Glutamine synthetase/guanido kinase"/>
    <property type="match status" value="1"/>
</dbReference>
<evidence type="ECO:0000313" key="12">
    <source>
        <dbReference type="Proteomes" id="UP000233534"/>
    </source>
</evidence>
<dbReference type="Proteomes" id="UP000239720">
    <property type="component" value="Unassembled WGS sequence"/>
</dbReference>
<dbReference type="GO" id="GO:1990424">
    <property type="term" value="F:protein arginine kinase activity"/>
    <property type="evidence" value="ECO:0007669"/>
    <property type="project" value="UniProtKB-EC"/>
</dbReference>
<dbReference type="OrthoDB" id="9791353at2"/>
<dbReference type="PROSITE" id="PS51510">
    <property type="entry name" value="PHOSPHAGEN_KINASE_C"/>
    <property type="match status" value="1"/>
</dbReference>
<evidence type="ECO:0000313" key="13">
    <source>
        <dbReference type="Proteomes" id="UP000239720"/>
    </source>
</evidence>
<dbReference type="InterPro" id="IPR023660">
    <property type="entry name" value="Arg_Kinase"/>
</dbReference>
<dbReference type="EC" id="2.7.14.1" evidence="6"/>
<gene>
    <name evidence="6" type="primary">mcsB</name>
    <name evidence="11" type="ORF">B9R14_06065</name>
    <name evidence="10" type="ORF">HVS_12835</name>
</gene>
<name>A0A2K9ESC2_9FIRM</name>
<dbReference type="Proteomes" id="UP000233534">
    <property type="component" value="Chromosome"/>
</dbReference>
<dbReference type="InterPro" id="IPR022414">
    <property type="entry name" value="ATP-guanido_PTrfase_cat"/>
</dbReference>
<dbReference type="NCBIfam" id="NF002194">
    <property type="entry name" value="PRK01059.1-4"/>
    <property type="match status" value="1"/>
</dbReference>
<evidence type="ECO:0000256" key="8">
    <source>
        <dbReference type="RuleBase" id="RU000505"/>
    </source>
</evidence>
<dbReference type="PROSITE" id="PS00112">
    <property type="entry name" value="PHOSPHAGEN_KINASE"/>
    <property type="match status" value="1"/>
</dbReference>
<dbReference type="GO" id="GO:0004111">
    <property type="term" value="F:creatine kinase activity"/>
    <property type="evidence" value="ECO:0007669"/>
    <property type="project" value="InterPro"/>
</dbReference>
<reference evidence="11 13" key="2">
    <citation type="journal article" date="2018" name="Syst. Appl. Microbiol.">
        <title>Characterization and high-quality draft genome sequence of Herbivorax saccincola A7, an anaerobic, alkaliphilic, thermophilic, cellulolytic, and xylanolytic bacterium.</title>
        <authorList>
            <person name="Aikawa S."/>
            <person name="Baramee S."/>
            <person name="Sermsathanaswadi J."/>
            <person name="Thianheng P."/>
            <person name="Tachaapaikoon C."/>
            <person name="Shikata A."/>
            <person name="Waeonukul R."/>
            <person name="Pason P."/>
            <person name="Ratanakhanokchai K."/>
            <person name="Kosugi A."/>
        </authorList>
    </citation>
    <scope>NUCLEOTIDE SEQUENCE [LARGE SCALE GENOMIC DNA]</scope>
    <source>
        <strain evidence="11 13">A7</strain>
    </source>
</reference>
<sequence>MRGWYIESGPESDVVVSSRVRLARNFKDFPFPFRMKEEDEEAVQKRAKEIMVEKENNIDKFEFIDMQKLSPVERQMLVEKHLISSELAGSQMKSGVILSSDEKVSIMVNEEDHLRIQCLFPGMQLDSAWNLCNDIDNIFEESTDFAFDENLGYLTSCPTNIGTGIRASAMLHLPALTMTGYIRGVLEVCGKLGITVRGMYGENSEAMGNMFQISNQVTLGQTEEEIITNIKNIANQIISQERMLRKELHSQNPFRFEDKIFRSLGILSNARILSSEESFKLLSDVRLGVDMGIITNIDKRTINEILISIQPANLQYLVGKQLHAAERDIKRAELIREKLNRF</sequence>
<dbReference type="HAMAP" id="MF_00602">
    <property type="entry name" value="Prot_Arg_kinase"/>
    <property type="match status" value="1"/>
</dbReference>
<evidence type="ECO:0000256" key="5">
    <source>
        <dbReference type="ARBA" id="ARBA00051816"/>
    </source>
</evidence>
<feature type="short sequence motif" description="RDXXRA motif of the pArg binding pocket involved in allosteric regulation" evidence="6">
    <location>
        <begin position="327"/>
        <end position="332"/>
    </location>
</feature>
<keyword evidence="3 6" id="KW-0418">Kinase</keyword>
<evidence type="ECO:0000256" key="6">
    <source>
        <dbReference type="HAMAP-Rule" id="MF_00602"/>
    </source>
</evidence>
<dbReference type="CDD" id="cd07930">
    <property type="entry name" value="bacterial_phosphagen_kinase"/>
    <property type="match status" value="1"/>
</dbReference>
<comment type="function">
    <text evidence="6">Catalyzes the specific phosphorylation of arginine residues in proteins.</text>
</comment>
<dbReference type="InterPro" id="IPR000749">
    <property type="entry name" value="ATP-guanido_PTrfase"/>
</dbReference>
<feature type="binding site" evidence="6 7">
    <location>
        <position position="81"/>
    </location>
    <ligand>
        <name>ATP</name>
        <dbReference type="ChEBI" id="CHEBI:30616"/>
    </ligand>
</feature>
<evidence type="ECO:0000256" key="7">
    <source>
        <dbReference type="PROSITE-ProRule" id="PRU00843"/>
    </source>
</evidence>
<feature type="binding site" evidence="6 7">
    <location>
        <begin position="17"/>
        <end position="21"/>
    </location>
    <ligand>
        <name>ATP</name>
        <dbReference type="ChEBI" id="CHEBI:30616"/>
    </ligand>
</feature>
<feature type="domain" description="Phosphagen kinase C-terminal" evidence="9">
    <location>
        <begin position="14"/>
        <end position="244"/>
    </location>
</feature>
<feature type="binding site" evidence="6 7">
    <location>
        <position position="115"/>
    </location>
    <ligand>
        <name>ATP</name>
        <dbReference type="ChEBI" id="CHEBI:30616"/>
    </ligand>
</feature>
<feature type="binding site" evidence="7">
    <location>
        <begin position="197"/>
        <end position="202"/>
    </location>
    <ligand>
        <name>ATP</name>
        <dbReference type="ChEBI" id="CHEBI:30616"/>
    </ligand>
</feature>
<keyword evidence="6" id="KW-0021">Allosteric enzyme</keyword>
<dbReference type="KEGG" id="hsc:HVS_12835"/>
<dbReference type="FunFam" id="3.30.590.10:FF:000007">
    <property type="entry name" value="Protein-arginine kinase"/>
    <property type="match status" value="1"/>
</dbReference>
<dbReference type="Gene3D" id="3.30.590.10">
    <property type="entry name" value="Glutamine synthetase/guanido kinase, catalytic domain"/>
    <property type="match status" value="1"/>
</dbReference>
<comment type="caution">
    <text evidence="6">Lacks conserved residue(s) required for the propagation of feature annotation.</text>
</comment>
<evidence type="ECO:0000313" key="10">
    <source>
        <dbReference type="EMBL" id="AUG58440.1"/>
    </source>
</evidence>
<keyword evidence="2 6" id="KW-0547">Nucleotide-binding</keyword>
<comment type="catalytic activity">
    <reaction evidence="5 6">
        <text>L-arginyl-[protein] + ATP = N(omega)-phospho-L-arginyl-[protein] + ADP + H(+)</text>
        <dbReference type="Rhea" id="RHEA:43384"/>
        <dbReference type="Rhea" id="RHEA-COMP:10532"/>
        <dbReference type="Rhea" id="RHEA-COMP:10533"/>
        <dbReference type="ChEBI" id="CHEBI:15378"/>
        <dbReference type="ChEBI" id="CHEBI:29965"/>
        <dbReference type="ChEBI" id="CHEBI:30616"/>
        <dbReference type="ChEBI" id="CHEBI:83226"/>
        <dbReference type="ChEBI" id="CHEBI:456216"/>
        <dbReference type="EC" id="2.7.14.1"/>
    </reaction>
</comment>
<evidence type="ECO:0000256" key="1">
    <source>
        <dbReference type="ARBA" id="ARBA00022679"/>
    </source>
</evidence>
<dbReference type="PANTHER" id="PTHR11547:SF38">
    <property type="entry name" value="ARGININE KINASE 1-RELATED"/>
    <property type="match status" value="1"/>
</dbReference>
<organism evidence="10 12">
    <name type="scientific">Acetivibrio saccincola</name>
    <dbReference type="NCBI Taxonomy" id="1677857"/>
    <lineage>
        <taxon>Bacteria</taxon>
        <taxon>Bacillati</taxon>
        <taxon>Bacillota</taxon>
        <taxon>Clostridia</taxon>
        <taxon>Eubacteriales</taxon>
        <taxon>Oscillospiraceae</taxon>
        <taxon>Acetivibrio</taxon>
    </lineage>
</organism>
<evidence type="ECO:0000256" key="2">
    <source>
        <dbReference type="ARBA" id="ARBA00022741"/>
    </source>
</evidence>
<evidence type="ECO:0000256" key="3">
    <source>
        <dbReference type="ARBA" id="ARBA00022777"/>
    </source>
</evidence>
<keyword evidence="1 6" id="KW-0808">Transferase</keyword>
<comment type="similarity">
    <text evidence="6 7 8">Belongs to the ATP:guanido phosphotransferase family.</text>
</comment>
<dbReference type="Pfam" id="PF00217">
    <property type="entry name" value="ATP-gua_Ptrans"/>
    <property type="match status" value="1"/>
</dbReference>
<dbReference type="EMBL" id="NEMB01000003">
    <property type="protein sequence ID" value="PQQ66357.1"/>
    <property type="molecule type" value="Genomic_DNA"/>
</dbReference>
<dbReference type="PANTHER" id="PTHR11547">
    <property type="entry name" value="ARGININE OR CREATINE KINASE"/>
    <property type="match status" value="1"/>
</dbReference>
<comment type="activity regulation">
    <text evidence="6">Appears to be allosterically activated by the binding of pArg-containing polypeptides to the pArg-binding pocket localized in the C-terminal domain of McsB.</text>
</comment>
<evidence type="ECO:0000259" key="9">
    <source>
        <dbReference type="PROSITE" id="PS51510"/>
    </source>
</evidence>
<dbReference type="GO" id="GO:0005524">
    <property type="term" value="F:ATP binding"/>
    <property type="evidence" value="ECO:0007669"/>
    <property type="project" value="UniProtKB-UniRule"/>
</dbReference>
<dbReference type="EMBL" id="CP025197">
    <property type="protein sequence ID" value="AUG58440.1"/>
    <property type="molecule type" value="Genomic_DNA"/>
</dbReference>
<dbReference type="InterPro" id="IPR022415">
    <property type="entry name" value="ATP-guanido_PTrfase_AS"/>
</dbReference>
<accession>A0A2K9ESC2</accession>
<proteinExistence type="inferred from homology"/>
<keyword evidence="12" id="KW-1185">Reference proteome</keyword>
<dbReference type="GO" id="GO:0046314">
    <property type="term" value="P:phosphocreatine biosynthetic process"/>
    <property type="evidence" value="ECO:0007669"/>
    <property type="project" value="InterPro"/>
</dbReference>
<keyword evidence="4 6" id="KW-0067">ATP-binding</keyword>
<reference evidence="10 12" key="1">
    <citation type="submission" date="2017-12" db="EMBL/GenBank/DDBJ databases">
        <title>Complete genome sequence of Herbivorax saccincola GGR1, a novel Cellulosome-producing hydrolytic bacterium in a thermophilic biogas plant, established by Illumina and Nanopore MinION sequencing.</title>
        <authorList>
            <person name="Pechtl A."/>
            <person name="Ruckert C."/>
            <person name="Koeck D.E."/>
            <person name="Maus I."/>
            <person name="Winkler A."/>
            <person name="Kalinowski J."/>
            <person name="Puhler A."/>
            <person name="Schwarz W.W."/>
            <person name="Zverlov V.V."/>
            <person name="Schluter A."/>
            <person name="Liebl W."/>
        </authorList>
    </citation>
    <scope>NUCLEOTIDE SEQUENCE [LARGE SCALE GENOMIC DNA]</scope>
    <source>
        <strain evidence="10">GGR1</strain>
        <strain evidence="12">SR1</strain>
    </source>
</reference>